<keyword evidence="3" id="KW-0813">Transport</keyword>
<dbReference type="OrthoDB" id="527159at2"/>
<evidence type="ECO:0000256" key="5">
    <source>
        <dbReference type="ARBA" id="ARBA00022692"/>
    </source>
</evidence>
<organism evidence="9 10">
    <name type="scientific">Lutispora thermophila DSM 19022</name>
    <dbReference type="NCBI Taxonomy" id="1122184"/>
    <lineage>
        <taxon>Bacteria</taxon>
        <taxon>Bacillati</taxon>
        <taxon>Bacillota</taxon>
        <taxon>Clostridia</taxon>
        <taxon>Lutisporales</taxon>
        <taxon>Lutisporaceae</taxon>
        <taxon>Lutispora</taxon>
    </lineage>
</organism>
<dbReference type="RefSeq" id="WP_073024574.1">
    <property type="nucleotide sequence ID" value="NZ_FQZS01000005.1"/>
</dbReference>
<feature type="transmembrane region" description="Helical" evidence="8">
    <location>
        <begin position="168"/>
        <end position="187"/>
    </location>
</feature>
<reference evidence="9 10" key="1">
    <citation type="submission" date="2016-11" db="EMBL/GenBank/DDBJ databases">
        <authorList>
            <person name="Jaros S."/>
            <person name="Januszkiewicz K."/>
            <person name="Wedrychowicz H."/>
        </authorList>
    </citation>
    <scope>NUCLEOTIDE SEQUENCE [LARGE SCALE GENOMIC DNA]</scope>
    <source>
        <strain evidence="9 10">DSM 19022</strain>
    </source>
</reference>
<feature type="transmembrane region" description="Helical" evidence="8">
    <location>
        <begin position="131"/>
        <end position="156"/>
    </location>
</feature>
<evidence type="ECO:0000256" key="7">
    <source>
        <dbReference type="ARBA" id="ARBA00023136"/>
    </source>
</evidence>
<keyword evidence="4" id="KW-1003">Cell membrane</keyword>
<comment type="similarity">
    <text evidence="2">Belongs to the auxin efflux carrier (TC 2.A.69) family.</text>
</comment>
<name>A0A1M6CBN0_9FIRM</name>
<comment type="subcellular location">
    <subcellularLocation>
        <location evidence="1">Cell membrane</location>
        <topology evidence="1">Multi-pass membrane protein</topology>
    </subcellularLocation>
</comment>
<feature type="transmembrane region" description="Helical" evidence="8">
    <location>
        <begin position="6"/>
        <end position="24"/>
    </location>
</feature>
<proteinExistence type="inferred from homology"/>
<dbReference type="Pfam" id="PF03547">
    <property type="entry name" value="Mem_trans"/>
    <property type="match status" value="2"/>
</dbReference>
<dbReference type="InterPro" id="IPR038770">
    <property type="entry name" value="Na+/solute_symporter_sf"/>
</dbReference>
<dbReference type="GO" id="GO:0005886">
    <property type="term" value="C:plasma membrane"/>
    <property type="evidence" value="ECO:0007669"/>
    <property type="project" value="UniProtKB-SubCell"/>
</dbReference>
<feature type="transmembrane region" description="Helical" evidence="8">
    <location>
        <begin position="199"/>
        <end position="222"/>
    </location>
</feature>
<evidence type="ECO:0000313" key="10">
    <source>
        <dbReference type="Proteomes" id="UP000184442"/>
    </source>
</evidence>
<keyword evidence="6 8" id="KW-1133">Transmembrane helix</keyword>
<keyword evidence="7 8" id="KW-0472">Membrane</keyword>
<feature type="transmembrane region" description="Helical" evidence="8">
    <location>
        <begin position="295"/>
        <end position="318"/>
    </location>
</feature>
<evidence type="ECO:0000313" key="9">
    <source>
        <dbReference type="EMBL" id="SHI58194.1"/>
    </source>
</evidence>
<dbReference type="STRING" id="1122184.SAMN02745176_00687"/>
<feature type="transmembrane region" description="Helical" evidence="8">
    <location>
        <begin position="36"/>
        <end position="54"/>
    </location>
</feature>
<dbReference type="EMBL" id="FQZS01000005">
    <property type="protein sequence ID" value="SHI58194.1"/>
    <property type="molecule type" value="Genomic_DNA"/>
</dbReference>
<feature type="transmembrane region" description="Helical" evidence="8">
    <location>
        <begin position="261"/>
        <end position="283"/>
    </location>
</feature>
<dbReference type="PANTHER" id="PTHR36838">
    <property type="entry name" value="AUXIN EFFLUX CARRIER FAMILY PROTEIN"/>
    <property type="match status" value="1"/>
</dbReference>
<dbReference type="InterPro" id="IPR004776">
    <property type="entry name" value="Mem_transp_PIN-like"/>
</dbReference>
<evidence type="ECO:0000256" key="1">
    <source>
        <dbReference type="ARBA" id="ARBA00004651"/>
    </source>
</evidence>
<evidence type="ECO:0000256" key="3">
    <source>
        <dbReference type="ARBA" id="ARBA00022448"/>
    </source>
</evidence>
<evidence type="ECO:0008006" key="11">
    <source>
        <dbReference type="Google" id="ProtNLM"/>
    </source>
</evidence>
<evidence type="ECO:0000256" key="6">
    <source>
        <dbReference type="ARBA" id="ARBA00022989"/>
    </source>
</evidence>
<feature type="transmembrane region" description="Helical" evidence="8">
    <location>
        <begin position="96"/>
        <end position="119"/>
    </location>
</feature>
<dbReference type="AlphaFoldDB" id="A0A1M6CBN0"/>
<gene>
    <name evidence="9" type="ORF">SAMN02745176_00687</name>
</gene>
<dbReference type="PANTHER" id="PTHR36838:SF1">
    <property type="entry name" value="SLR1864 PROTEIN"/>
    <property type="match status" value="1"/>
</dbReference>
<protein>
    <recommendedName>
        <fullName evidence="11">Permease</fullName>
    </recommendedName>
</protein>
<feature type="transmembrane region" description="Helical" evidence="8">
    <location>
        <begin position="234"/>
        <end position="255"/>
    </location>
</feature>
<dbReference type="Gene3D" id="1.20.1530.20">
    <property type="match status" value="1"/>
</dbReference>
<feature type="transmembrane region" description="Helical" evidence="8">
    <location>
        <begin position="66"/>
        <end position="84"/>
    </location>
</feature>
<evidence type="ECO:0000256" key="8">
    <source>
        <dbReference type="SAM" id="Phobius"/>
    </source>
</evidence>
<evidence type="ECO:0000256" key="2">
    <source>
        <dbReference type="ARBA" id="ARBA00010145"/>
    </source>
</evidence>
<sequence length="321" mass="35539">MNVFLFVLTNNIIPIFTVVALGFLLGKKFNLDIGTISKMIFYVIIPCFVFVNIYKTEIHIDMMKVMLIAATILLCNFLLSAFIAKIRGYDIGMKNAFANSIMFFNSANIGVPLITLVFSNEPFVINGETPYLSTAIAAQIMVMLFQNITINTIGFINAGRASTQWKDSLAKVLKMPIIYTIILAFIFKFSNYDLTKVPIWPSLNYCANALVAVNLIALGVQLSKTNFSLKNKEVYLSCLVRLIIAPIMSVILINMLQLKGIVAQVAMISAALPTAVNTALIAVEFDNYPDFASQTVMVSTLLSAITLSFVIYFARVLFPVI</sequence>
<accession>A0A1M6CBN0</accession>
<keyword evidence="5 8" id="KW-0812">Transmembrane</keyword>
<dbReference type="GO" id="GO:0055085">
    <property type="term" value="P:transmembrane transport"/>
    <property type="evidence" value="ECO:0007669"/>
    <property type="project" value="InterPro"/>
</dbReference>
<evidence type="ECO:0000256" key="4">
    <source>
        <dbReference type="ARBA" id="ARBA00022475"/>
    </source>
</evidence>
<dbReference type="Proteomes" id="UP000184442">
    <property type="component" value="Unassembled WGS sequence"/>
</dbReference>
<keyword evidence="10" id="KW-1185">Reference proteome</keyword>